<comment type="caution">
    <text evidence="1">The sequence shown here is derived from an EMBL/GenBank/DDBJ whole genome shotgun (WGS) entry which is preliminary data.</text>
</comment>
<protein>
    <submittedName>
        <fullName evidence="1">ArsR family transcriptional regulator</fullName>
    </submittedName>
</protein>
<keyword evidence="2" id="KW-1185">Reference proteome</keyword>
<gene>
    <name evidence="1" type="ORF">GXW78_11880</name>
</gene>
<evidence type="ECO:0000313" key="1">
    <source>
        <dbReference type="EMBL" id="MBR0650365.1"/>
    </source>
</evidence>
<name>A0ABS5EH69_9PROT</name>
<evidence type="ECO:0000313" key="2">
    <source>
        <dbReference type="Proteomes" id="UP000698752"/>
    </source>
</evidence>
<dbReference type="EMBL" id="JAAEDI010000011">
    <property type="protein sequence ID" value="MBR0650365.1"/>
    <property type="molecule type" value="Genomic_DNA"/>
</dbReference>
<organism evidence="1 2">
    <name type="scientific">Neoroseomonas terrae</name>
    <dbReference type="NCBI Taxonomy" id="424799"/>
    <lineage>
        <taxon>Bacteria</taxon>
        <taxon>Pseudomonadati</taxon>
        <taxon>Pseudomonadota</taxon>
        <taxon>Alphaproteobacteria</taxon>
        <taxon>Acetobacterales</taxon>
        <taxon>Acetobacteraceae</taxon>
        <taxon>Neoroseomonas</taxon>
    </lineage>
</organism>
<dbReference type="RefSeq" id="WP_211868997.1">
    <property type="nucleotide sequence ID" value="NZ_JAAEDI010000011.1"/>
</dbReference>
<sequence length="116" mass="12768">MMDDMGDVWWSHLRIALLRALNDDTGRTCNESMLMDLVNAVLISADRDQVRQALLWLHEQELVVATVVKGSMGATITELGTMVAEGKRTHAGVKRPNVTASVARKALGIALDKLKR</sequence>
<reference evidence="2" key="1">
    <citation type="journal article" date="2021" name="Syst. Appl. Microbiol.">
        <title>Roseomonas hellenica sp. nov., isolated from roots of wild-growing Alkanna tinctoria.</title>
        <authorList>
            <person name="Rat A."/>
            <person name="Naranjo H.D."/>
            <person name="Lebbe L."/>
            <person name="Cnockaert M."/>
            <person name="Krigas N."/>
            <person name="Grigoriadou K."/>
            <person name="Maloupa E."/>
            <person name="Willems A."/>
        </authorList>
    </citation>
    <scope>NUCLEOTIDE SEQUENCE [LARGE SCALE GENOMIC DNA]</scope>
    <source>
        <strain evidence="2">LMG 31159</strain>
    </source>
</reference>
<accession>A0ABS5EH69</accession>
<dbReference type="Proteomes" id="UP000698752">
    <property type="component" value="Unassembled WGS sequence"/>
</dbReference>
<proteinExistence type="predicted"/>